<dbReference type="EMBL" id="JACEFF010000170">
    <property type="protein sequence ID" value="KAH9642870.1"/>
    <property type="molecule type" value="Genomic_DNA"/>
</dbReference>
<feature type="chain" id="PRO_5037917327" evidence="1">
    <location>
        <begin position="24"/>
        <end position="148"/>
    </location>
</feature>
<name>A0A922MV15_SPOEX</name>
<proteinExistence type="predicted"/>
<sequence>MTSFLKVTIIVFVTILSFDIGTAKPQMYDGNYPPRRDFGSSKWLSNRAMDVWYGNKTMIEVLSSEFSNILMKLTGGRGGRSALQFHNFTDSINSTVALQNETDIIFPMVNVDSFMNDSNKKTQLIHLIPMRNSTVFKLLAPILEVPEH</sequence>
<reference evidence="2" key="1">
    <citation type="journal article" date="2021" name="G3 (Bethesda)">
        <title>Genome and transcriptome analysis of the beet armyworm Spodoptera exigua reveals targets for pest control. .</title>
        <authorList>
            <person name="Simon S."/>
            <person name="Breeschoten T."/>
            <person name="Jansen H.J."/>
            <person name="Dirks R.P."/>
            <person name="Schranz M.E."/>
            <person name="Ros V.I.D."/>
        </authorList>
    </citation>
    <scope>NUCLEOTIDE SEQUENCE</scope>
    <source>
        <strain evidence="2">TB_SE_WUR_2020</strain>
    </source>
</reference>
<dbReference type="OrthoDB" id="7423251at2759"/>
<feature type="signal peptide" evidence="1">
    <location>
        <begin position="1"/>
        <end position="23"/>
    </location>
</feature>
<accession>A0A922MV15</accession>
<evidence type="ECO:0000313" key="3">
    <source>
        <dbReference type="Proteomes" id="UP000814243"/>
    </source>
</evidence>
<protein>
    <submittedName>
        <fullName evidence="2">Uncharacterized protein</fullName>
    </submittedName>
</protein>
<dbReference type="Proteomes" id="UP000814243">
    <property type="component" value="Unassembled WGS sequence"/>
</dbReference>
<keyword evidence="1" id="KW-0732">Signal</keyword>
<comment type="caution">
    <text evidence="2">The sequence shown here is derived from an EMBL/GenBank/DDBJ whole genome shotgun (WGS) entry which is preliminary data.</text>
</comment>
<evidence type="ECO:0000256" key="1">
    <source>
        <dbReference type="SAM" id="SignalP"/>
    </source>
</evidence>
<organism evidence="2 3">
    <name type="scientific">Spodoptera exigua</name>
    <name type="common">Beet armyworm</name>
    <name type="synonym">Noctua fulgens</name>
    <dbReference type="NCBI Taxonomy" id="7107"/>
    <lineage>
        <taxon>Eukaryota</taxon>
        <taxon>Metazoa</taxon>
        <taxon>Ecdysozoa</taxon>
        <taxon>Arthropoda</taxon>
        <taxon>Hexapoda</taxon>
        <taxon>Insecta</taxon>
        <taxon>Pterygota</taxon>
        <taxon>Neoptera</taxon>
        <taxon>Endopterygota</taxon>
        <taxon>Lepidoptera</taxon>
        <taxon>Glossata</taxon>
        <taxon>Ditrysia</taxon>
        <taxon>Noctuoidea</taxon>
        <taxon>Noctuidae</taxon>
        <taxon>Amphipyrinae</taxon>
        <taxon>Spodoptera</taxon>
    </lineage>
</organism>
<evidence type="ECO:0000313" key="2">
    <source>
        <dbReference type="EMBL" id="KAH9642870.1"/>
    </source>
</evidence>
<dbReference type="AlphaFoldDB" id="A0A922MV15"/>
<gene>
    <name evidence="2" type="ORF">HF086_009964</name>
</gene>